<comment type="subcellular location">
    <subcellularLocation>
        <location evidence="5">Nucleus</location>
    </subcellularLocation>
</comment>
<keyword evidence="2 5" id="KW-0238">DNA-binding</keyword>
<feature type="region of interest" description="Disordered" evidence="6">
    <location>
        <begin position="182"/>
        <end position="202"/>
    </location>
</feature>
<dbReference type="Proteomes" id="UP000516437">
    <property type="component" value="Chromosome 1"/>
</dbReference>
<evidence type="ECO:0000256" key="3">
    <source>
        <dbReference type="ARBA" id="ARBA00023163"/>
    </source>
</evidence>
<dbReference type="PROSITE" id="PS51742">
    <property type="entry name" value="PPC"/>
    <property type="match status" value="1"/>
</dbReference>
<evidence type="ECO:0000256" key="2">
    <source>
        <dbReference type="ARBA" id="ARBA00023125"/>
    </source>
</evidence>
<dbReference type="SUPFAM" id="SSF117856">
    <property type="entry name" value="AF0104/ALDC/Ptd012-like"/>
    <property type="match status" value="1"/>
</dbReference>
<gene>
    <name evidence="8" type="ORF">CJ030_MR1G020562</name>
</gene>
<evidence type="ECO:0000259" key="7">
    <source>
        <dbReference type="PROSITE" id="PS51742"/>
    </source>
</evidence>
<evidence type="ECO:0000256" key="4">
    <source>
        <dbReference type="ARBA" id="ARBA00023242"/>
    </source>
</evidence>
<dbReference type="GO" id="GO:0003680">
    <property type="term" value="F:minor groove of adenine-thymine-rich DNA binding"/>
    <property type="evidence" value="ECO:0007669"/>
    <property type="project" value="UniProtKB-UniRule"/>
</dbReference>
<dbReference type="CDD" id="cd11378">
    <property type="entry name" value="DUF296"/>
    <property type="match status" value="1"/>
</dbReference>
<evidence type="ECO:0000256" key="6">
    <source>
        <dbReference type="SAM" id="MobiDB-lite"/>
    </source>
</evidence>
<dbReference type="PANTHER" id="PTHR31500">
    <property type="entry name" value="AT-HOOK MOTIF NUCLEAR-LOCALIZED PROTEIN 9"/>
    <property type="match status" value="1"/>
</dbReference>
<dbReference type="AlphaFoldDB" id="A0A6A1WLZ5"/>
<dbReference type="InterPro" id="IPR039605">
    <property type="entry name" value="AHL"/>
</dbReference>
<comment type="function">
    <text evidence="5">Transcription factor that specifically binds AT-rich DNA sequences related to the nuclear matrix attachment regions (MARs).</text>
</comment>
<proteinExistence type="predicted"/>
<evidence type="ECO:0000313" key="9">
    <source>
        <dbReference type="Proteomes" id="UP000516437"/>
    </source>
</evidence>
<feature type="domain" description="PPC" evidence="7">
    <location>
        <begin position="1"/>
        <end position="116"/>
    </location>
</feature>
<keyword evidence="4 5" id="KW-0539">Nucleus</keyword>
<dbReference type="OrthoDB" id="2017193at2759"/>
<keyword evidence="9" id="KW-1185">Reference proteome</keyword>
<dbReference type="Pfam" id="PF03479">
    <property type="entry name" value="PCC"/>
    <property type="match status" value="1"/>
</dbReference>
<comment type="caution">
    <text evidence="8">The sequence shown here is derived from an EMBL/GenBank/DDBJ whole genome shotgun (WGS) entry which is preliminary data.</text>
</comment>
<comment type="domain">
    <text evidence="5">The PPC domain mediates interactions between AHL proteins.</text>
</comment>
<protein>
    <recommendedName>
        <fullName evidence="5">AT-hook motif nuclear-localized protein</fullName>
    </recommendedName>
</protein>
<dbReference type="InterPro" id="IPR005175">
    <property type="entry name" value="PPC_dom"/>
</dbReference>
<name>A0A6A1WLZ5_9ROSI</name>
<evidence type="ECO:0000256" key="5">
    <source>
        <dbReference type="RuleBase" id="RU367031"/>
    </source>
</evidence>
<dbReference type="EMBL" id="RXIC02000019">
    <property type="protein sequence ID" value="KAB1226345.1"/>
    <property type="molecule type" value="Genomic_DNA"/>
</dbReference>
<feature type="region of interest" description="Disordered" evidence="6">
    <location>
        <begin position="131"/>
        <end position="153"/>
    </location>
</feature>
<keyword evidence="3 5" id="KW-0804">Transcription</keyword>
<reference evidence="8 9" key="1">
    <citation type="journal article" date="2019" name="Plant Biotechnol. J.">
        <title>The red bayberry genome and genetic basis of sex determination.</title>
        <authorList>
            <person name="Jia H.M."/>
            <person name="Jia H.J."/>
            <person name="Cai Q.L."/>
            <person name="Wang Y."/>
            <person name="Zhao H.B."/>
            <person name="Yang W.F."/>
            <person name="Wang G.Y."/>
            <person name="Li Y.H."/>
            <person name="Zhan D.L."/>
            <person name="Shen Y.T."/>
            <person name="Niu Q.F."/>
            <person name="Chang L."/>
            <person name="Qiu J."/>
            <person name="Zhao L."/>
            <person name="Xie H.B."/>
            <person name="Fu W.Y."/>
            <person name="Jin J."/>
            <person name="Li X.W."/>
            <person name="Jiao Y."/>
            <person name="Zhou C.C."/>
            <person name="Tu T."/>
            <person name="Chai C.Y."/>
            <person name="Gao J.L."/>
            <person name="Fan L.J."/>
            <person name="van de Weg E."/>
            <person name="Wang J.Y."/>
            <person name="Gao Z.S."/>
        </authorList>
    </citation>
    <scope>NUCLEOTIDE SEQUENCE [LARGE SCALE GENOMIC DNA]</scope>
    <source>
        <tissue evidence="8">Leaves</tissue>
    </source>
</reference>
<dbReference type="GO" id="GO:0005634">
    <property type="term" value="C:nucleus"/>
    <property type="evidence" value="ECO:0007669"/>
    <property type="project" value="UniProtKB-SubCell"/>
</dbReference>
<dbReference type="Gene3D" id="3.30.1330.80">
    <property type="entry name" value="Hypothetical protein, similar to alpha- acetolactate decarboxylase, domain 2"/>
    <property type="match status" value="1"/>
</dbReference>
<evidence type="ECO:0000256" key="1">
    <source>
        <dbReference type="ARBA" id="ARBA00023015"/>
    </source>
</evidence>
<evidence type="ECO:0000313" key="8">
    <source>
        <dbReference type="EMBL" id="KAB1226345.1"/>
    </source>
</evidence>
<keyword evidence="1 5" id="KW-0805">Transcription regulation</keyword>
<organism evidence="8 9">
    <name type="scientific">Morella rubra</name>
    <name type="common">Chinese bayberry</name>
    <dbReference type="NCBI Taxonomy" id="262757"/>
    <lineage>
        <taxon>Eukaryota</taxon>
        <taxon>Viridiplantae</taxon>
        <taxon>Streptophyta</taxon>
        <taxon>Embryophyta</taxon>
        <taxon>Tracheophyta</taxon>
        <taxon>Spermatophyta</taxon>
        <taxon>Magnoliopsida</taxon>
        <taxon>eudicotyledons</taxon>
        <taxon>Gunneridae</taxon>
        <taxon>Pentapetalae</taxon>
        <taxon>rosids</taxon>
        <taxon>fabids</taxon>
        <taxon>Fagales</taxon>
        <taxon>Myricaceae</taxon>
        <taxon>Morella</taxon>
    </lineage>
</organism>
<accession>A0A6A1WLZ5</accession>
<dbReference type="PANTHER" id="PTHR31500:SF68">
    <property type="entry name" value="AT-HOOK MOTIF NUCLEAR-LOCALIZED PROTEIN 14"/>
    <property type="match status" value="1"/>
</dbReference>
<sequence length="202" mass="20900">MFFMQQSKRELCILSASGSISNASLRQPATSGGNITYEGRFEIISLSGSYVRTELGGRTGGLSVCLSSTDGQIIGGGVGGPLRAGGPVQVIVGTFLLDSKKDANVGNKGDASARKMQSPFGGASVSNIAFHSPVDSSGRNPVRGNDDPQGFGGSHFMLQGMHVTTSQPADWAVGPDARNAAGYELTGRTGRGENGDYEQLPD</sequence>